<proteinExistence type="predicted"/>
<accession>A0A7I9XYD0</accession>
<dbReference type="Proteomes" id="UP000465361">
    <property type="component" value="Unassembled WGS sequence"/>
</dbReference>
<sequence>MPRGIMYVESAPVAPDREAEYHKWYNEVHLPEIMAIDGFVSARRFAPLDGNGPFVAVYELDTDDLQAAAQRLFEAGQSGQMSSLELLQMDPPPVPRLYREIYATEPARET</sequence>
<reference evidence="1 2" key="1">
    <citation type="journal article" date="2019" name="Emerg. Microbes Infect.">
        <title>Comprehensive subspecies identification of 175 nontuberculous mycobacteria species based on 7547 genomic profiles.</title>
        <authorList>
            <person name="Matsumoto Y."/>
            <person name="Kinjo T."/>
            <person name="Motooka D."/>
            <person name="Nabeya D."/>
            <person name="Jung N."/>
            <person name="Uechi K."/>
            <person name="Horii T."/>
            <person name="Iida T."/>
            <person name="Fujita J."/>
            <person name="Nakamura S."/>
        </authorList>
    </citation>
    <scope>NUCLEOTIDE SEQUENCE [LARGE SCALE GENOMIC DNA]</scope>
    <source>
        <strain evidence="1 2">JCM 17322</strain>
    </source>
</reference>
<evidence type="ECO:0000313" key="1">
    <source>
        <dbReference type="EMBL" id="GFG74814.1"/>
    </source>
</evidence>
<dbReference type="EMBL" id="BLKW01000004">
    <property type="protein sequence ID" value="GFG74814.1"/>
    <property type="molecule type" value="Genomic_DNA"/>
</dbReference>
<evidence type="ECO:0008006" key="3">
    <source>
        <dbReference type="Google" id="ProtNLM"/>
    </source>
</evidence>
<dbReference type="AlphaFoldDB" id="A0A7I9XYD0"/>
<organism evidence="1 2">
    <name type="scientific">Mycobacterium botniense</name>
    <dbReference type="NCBI Taxonomy" id="84962"/>
    <lineage>
        <taxon>Bacteria</taxon>
        <taxon>Bacillati</taxon>
        <taxon>Actinomycetota</taxon>
        <taxon>Actinomycetes</taxon>
        <taxon>Mycobacteriales</taxon>
        <taxon>Mycobacteriaceae</taxon>
        <taxon>Mycobacterium</taxon>
    </lineage>
</organism>
<gene>
    <name evidence="1" type="ORF">MBOT_21790</name>
</gene>
<dbReference type="RefSeq" id="WP_163757130.1">
    <property type="nucleotide sequence ID" value="NZ_BLKW01000004.1"/>
</dbReference>
<name>A0A7I9XYD0_9MYCO</name>
<keyword evidence="2" id="KW-1185">Reference proteome</keyword>
<evidence type="ECO:0000313" key="2">
    <source>
        <dbReference type="Proteomes" id="UP000465361"/>
    </source>
</evidence>
<protein>
    <recommendedName>
        <fullName evidence="3">Ethyl tert-butyl ether degradation protein EthD</fullName>
    </recommendedName>
</protein>
<comment type="caution">
    <text evidence="1">The sequence shown here is derived from an EMBL/GenBank/DDBJ whole genome shotgun (WGS) entry which is preliminary data.</text>
</comment>
<dbReference type="SUPFAM" id="SSF54909">
    <property type="entry name" value="Dimeric alpha+beta barrel"/>
    <property type="match status" value="1"/>
</dbReference>
<dbReference type="InterPro" id="IPR011008">
    <property type="entry name" value="Dimeric_a/b-barrel"/>
</dbReference>